<gene>
    <name evidence="4" type="ORF">SCF082_LOCUS9617</name>
</gene>
<dbReference type="Pfam" id="PF01327">
    <property type="entry name" value="Pep_deformylase"/>
    <property type="match status" value="1"/>
</dbReference>
<evidence type="ECO:0000313" key="4">
    <source>
        <dbReference type="EMBL" id="CAK9007839.1"/>
    </source>
</evidence>
<comment type="catalytic activity">
    <reaction evidence="3">
        <text>N-terminal N-formyl-L-methionyl-[peptide] + H2O = N-terminal L-methionyl-[peptide] + formate</text>
        <dbReference type="Rhea" id="RHEA:24420"/>
        <dbReference type="Rhea" id="RHEA-COMP:10639"/>
        <dbReference type="Rhea" id="RHEA-COMP:10640"/>
        <dbReference type="ChEBI" id="CHEBI:15377"/>
        <dbReference type="ChEBI" id="CHEBI:15740"/>
        <dbReference type="ChEBI" id="CHEBI:49298"/>
        <dbReference type="ChEBI" id="CHEBI:64731"/>
        <dbReference type="EC" id="3.5.1.88"/>
    </reaction>
</comment>
<evidence type="ECO:0000256" key="2">
    <source>
        <dbReference type="ARBA" id="ARBA00012175"/>
    </source>
</evidence>
<dbReference type="EC" id="3.5.1.88" evidence="2 3"/>
<keyword evidence="3" id="KW-0479">Metal-binding</keyword>
<accession>A0ABP0J0R1</accession>
<dbReference type="PANTHER" id="PTHR10458:SF22">
    <property type="entry name" value="PEPTIDE DEFORMYLASE"/>
    <property type="match status" value="1"/>
</dbReference>
<comment type="caution">
    <text evidence="4">The sequence shown here is derived from an EMBL/GenBank/DDBJ whole genome shotgun (WGS) entry which is preliminary data.</text>
</comment>
<dbReference type="Proteomes" id="UP001642464">
    <property type="component" value="Unassembled WGS sequence"/>
</dbReference>
<dbReference type="EMBL" id="CAXAMM010005577">
    <property type="protein sequence ID" value="CAK9007839.1"/>
    <property type="molecule type" value="Genomic_DNA"/>
</dbReference>
<dbReference type="PRINTS" id="PR01576">
    <property type="entry name" value="PDEFORMYLASE"/>
</dbReference>
<dbReference type="SUPFAM" id="SSF56420">
    <property type="entry name" value="Peptide deformylase"/>
    <property type="match status" value="1"/>
</dbReference>
<feature type="non-terminal residue" evidence="4">
    <location>
        <position position="166"/>
    </location>
</feature>
<dbReference type="CDD" id="cd00487">
    <property type="entry name" value="Pep_deformylase"/>
    <property type="match status" value="1"/>
</dbReference>
<dbReference type="InterPro" id="IPR036821">
    <property type="entry name" value="Peptide_deformylase_sf"/>
</dbReference>
<comment type="function">
    <text evidence="3">Removes the formyl group from the N-terminal Met of newly synthesized proteins.</text>
</comment>
<reference evidence="4 5" key="1">
    <citation type="submission" date="2024-02" db="EMBL/GenBank/DDBJ databases">
        <authorList>
            <person name="Chen Y."/>
            <person name="Shah S."/>
            <person name="Dougan E. K."/>
            <person name="Thang M."/>
            <person name="Chan C."/>
        </authorList>
    </citation>
    <scope>NUCLEOTIDE SEQUENCE [LARGE SCALE GENOMIC DNA]</scope>
</reference>
<evidence type="ECO:0000313" key="5">
    <source>
        <dbReference type="Proteomes" id="UP001642464"/>
    </source>
</evidence>
<feature type="non-terminal residue" evidence="4">
    <location>
        <position position="1"/>
    </location>
</feature>
<name>A0ABP0J0R1_9DINO</name>
<organism evidence="4 5">
    <name type="scientific">Durusdinium trenchii</name>
    <dbReference type="NCBI Taxonomy" id="1381693"/>
    <lineage>
        <taxon>Eukaryota</taxon>
        <taxon>Sar</taxon>
        <taxon>Alveolata</taxon>
        <taxon>Dinophyceae</taxon>
        <taxon>Suessiales</taxon>
        <taxon>Symbiodiniaceae</taxon>
        <taxon>Durusdinium</taxon>
    </lineage>
</organism>
<protein>
    <recommendedName>
        <fullName evidence="2 3">Peptide deformylase</fullName>
        <ecNumber evidence="2 3">3.5.1.88</ecNumber>
    </recommendedName>
</protein>
<evidence type="ECO:0000256" key="1">
    <source>
        <dbReference type="ARBA" id="ARBA00010759"/>
    </source>
</evidence>
<keyword evidence="3" id="KW-0648">Protein biosynthesis</keyword>
<keyword evidence="3" id="KW-0378">Hydrolase</keyword>
<dbReference type="PANTHER" id="PTHR10458">
    <property type="entry name" value="PEPTIDE DEFORMYLASE"/>
    <property type="match status" value="1"/>
</dbReference>
<sequence>GAGAVCISTARGFLALAATRKAVKTKRRRPAGLGFNMKKVSDEPVKDYDSGPKLFEIVKYPHPSLRRPNEEVTEFGPKLQQLSKNLFRTMYKRDDGCGLAAPQCGVNLRVMVYNYLRTLESIDPSGETVFVNPKITARSDEQDEDVEGCLSFPGFGAPVVRPIWVE</sequence>
<evidence type="ECO:0000256" key="3">
    <source>
        <dbReference type="RuleBase" id="RU362111"/>
    </source>
</evidence>
<proteinExistence type="inferred from homology"/>
<comment type="similarity">
    <text evidence="1 3">Belongs to the polypeptide deformylase family.</text>
</comment>
<dbReference type="Gene3D" id="3.90.45.10">
    <property type="entry name" value="Peptide deformylase"/>
    <property type="match status" value="1"/>
</dbReference>
<dbReference type="InterPro" id="IPR023635">
    <property type="entry name" value="Peptide_deformylase"/>
</dbReference>
<keyword evidence="5" id="KW-1185">Reference proteome</keyword>